<gene>
    <name evidence="1" type="ordered locus">Dda3937_04535</name>
</gene>
<evidence type="ECO:0000313" key="2">
    <source>
        <dbReference type="Proteomes" id="UP000006859"/>
    </source>
</evidence>
<keyword evidence="2" id="KW-1185">Reference proteome</keyword>
<organism evidence="1 2">
    <name type="scientific">Dickeya dadantii (strain 3937)</name>
    <name type="common">Erwinia chrysanthemi (strain 3937)</name>
    <dbReference type="NCBI Taxonomy" id="198628"/>
    <lineage>
        <taxon>Bacteria</taxon>
        <taxon>Pseudomonadati</taxon>
        <taxon>Pseudomonadota</taxon>
        <taxon>Gammaproteobacteria</taxon>
        <taxon>Enterobacterales</taxon>
        <taxon>Pectobacteriaceae</taxon>
        <taxon>Dickeya</taxon>
    </lineage>
</organism>
<dbReference type="HOGENOM" id="CLU_2422200_0_0_6"/>
<proteinExistence type="predicted"/>
<accession>E0SK59</accession>
<sequence length="91" mass="10122">MLPGLWKSPLFHQAKELTGAAFEQGAIPTSLVDSRHDGRMISVEHSGDIMQGITLLIPVPDNRFLFWHVVNTRSSFHSNVPLVKDNVASTR</sequence>
<name>E0SK59_DICD3</name>
<dbReference type="Proteomes" id="UP000006859">
    <property type="component" value="Chromosome"/>
</dbReference>
<evidence type="ECO:0000313" key="1">
    <source>
        <dbReference type="EMBL" id="ADM97973.1"/>
    </source>
</evidence>
<reference evidence="1 2" key="1">
    <citation type="journal article" date="2011" name="J. Bacteriol.">
        <title>Genome sequence of the plant-pathogenic bacterium Dickeya dadantii 3937.</title>
        <authorList>
            <person name="Glasner J.D."/>
            <person name="Yang C.H."/>
            <person name="Reverchon S."/>
            <person name="Hugouvieux-Cotte-Pattat N."/>
            <person name="Condemine G."/>
            <person name="Bohin J.P."/>
            <person name="Van Gijsegem F."/>
            <person name="Yang S."/>
            <person name="Franza T."/>
            <person name="Expert D."/>
            <person name="Plunkett G. III"/>
            <person name="San Francisco M.J."/>
            <person name="Charkowski A.O."/>
            <person name="Py B."/>
            <person name="Bell K."/>
            <person name="Rauscher L."/>
            <person name="Rodriguez-Palenzuela P."/>
            <person name="Toussaint A."/>
            <person name="Holeva M.C."/>
            <person name="He S.Y."/>
            <person name="Douet V."/>
            <person name="Boccara M."/>
            <person name="Blanco C."/>
            <person name="Toth I."/>
            <person name="Anderson B.D."/>
            <person name="Biehl B.S."/>
            <person name="Mau B."/>
            <person name="Flynn S.M."/>
            <person name="Barras F."/>
            <person name="Lindeberg M."/>
            <person name="Birch P.R."/>
            <person name="Tsuyumu S."/>
            <person name="Shi X."/>
            <person name="Hibbing M."/>
            <person name="Yap M.N."/>
            <person name="Carpentier M."/>
            <person name="Dassa E."/>
            <person name="Umehara M."/>
            <person name="Kim J.F."/>
            <person name="Rusch M."/>
            <person name="Soni P."/>
            <person name="Mayhew G.F."/>
            <person name="Fouts D.E."/>
            <person name="Gill S.R."/>
            <person name="Blattner F.R."/>
            <person name="Keen N.T."/>
            <person name="Perna N.T."/>
        </authorList>
    </citation>
    <scope>NUCLEOTIDE SEQUENCE [LARGE SCALE GENOMIC DNA]</scope>
    <source>
        <strain evidence="1 2">3937</strain>
    </source>
</reference>
<dbReference type="AlphaFoldDB" id="E0SK59"/>
<protein>
    <submittedName>
        <fullName evidence="1">Uncharacterized protein</fullName>
    </submittedName>
</protein>
<dbReference type="KEGG" id="ddd:Dda3937_04535"/>
<dbReference type="EMBL" id="CP002038">
    <property type="protein sequence ID" value="ADM97973.1"/>
    <property type="molecule type" value="Genomic_DNA"/>
</dbReference>